<keyword evidence="2" id="KW-0732">Signal</keyword>
<dbReference type="PROSITE" id="PS50983">
    <property type="entry name" value="FE_B12_PBP"/>
    <property type="match status" value="1"/>
</dbReference>
<keyword evidence="5" id="KW-1185">Reference proteome</keyword>
<organism evidence="4 5">
    <name type="scientific">Frankia nepalensis</name>
    <dbReference type="NCBI Taxonomy" id="1836974"/>
    <lineage>
        <taxon>Bacteria</taxon>
        <taxon>Bacillati</taxon>
        <taxon>Actinomycetota</taxon>
        <taxon>Actinomycetes</taxon>
        <taxon>Frankiales</taxon>
        <taxon>Frankiaceae</taxon>
        <taxon>Frankia</taxon>
    </lineage>
</organism>
<dbReference type="EMBL" id="JAEACQ010000228">
    <property type="protein sequence ID" value="MBL7629399.1"/>
    <property type="molecule type" value="Genomic_DNA"/>
</dbReference>
<accession>A0A937UN13</accession>
<proteinExistence type="inferred from homology"/>
<dbReference type="RefSeq" id="WP_203007127.1">
    <property type="nucleotide sequence ID" value="NZ_JADWYU010000171.1"/>
</dbReference>
<evidence type="ECO:0000259" key="3">
    <source>
        <dbReference type="PROSITE" id="PS50983"/>
    </source>
</evidence>
<dbReference type="PROSITE" id="PS51257">
    <property type="entry name" value="PROKAR_LIPOPROTEIN"/>
    <property type="match status" value="1"/>
</dbReference>
<evidence type="ECO:0000313" key="5">
    <source>
        <dbReference type="Proteomes" id="UP000604475"/>
    </source>
</evidence>
<sequence>MRPGRVLAAVTTVALACSLAACGGNDPEPAAQTAPSSGHAALSFPATVSNCGADVTLDARPQAVLTVGTTAPSLLAAAGAADRVVGRSGEFGTPLYGPAADLFDDVPIVTSDDPTLENLLGSGADIVIGSGLFATTAADVEGAGLANLLVTGECGHDTGTGDEASTTFEAIWTDLSLYGQIFGTSDVANRAVTDLKARLTAAGEAAAGSGELTAAGAYFWGTELSVTGRRNILHDQLDTLGVTDVFADLDKNYAEGSLEELIGRDPDVIVLSYGLDGETAEQAKAKLLALPGVAAMSAIRNDRVVLLDYALRNPEPAAVEGVEFLAEELDRGA</sequence>
<dbReference type="PANTHER" id="PTHR30535:SF7">
    <property type="entry name" value="IRON(III) DICITRATE-BINDING PROTEIN"/>
    <property type="match status" value="1"/>
</dbReference>
<feature type="chain" id="PRO_5039414941" evidence="2">
    <location>
        <begin position="24"/>
        <end position="333"/>
    </location>
</feature>
<dbReference type="SUPFAM" id="SSF53807">
    <property type="entry name" value="Helical backbone' metal receptor"/>
    <property type="match status" value="1"/>
</dbReference>
<reference evidence="4" key="1">
    <citation type="submission" date="2020-12" db="EMBL/GenBank/DDBJ databases">
        <title>Genomic characterization of non-nitrogen-fixing Frankia strains.</title>
        <authorList>
            <person name="Carlos-Shanley C."/>
            <person name="Guerra T."/>
            <person name="Hahn D."/>
        </authorList>
    </citation>
    <scope>NUCLEOTIDE SEQUENCE</scope>
    <source>
        <strain evidence="4">CN6</strain>
    </source>
</reference>
<evidence type="ECO:0000256" key="1">
    <source>
        <dbReference type="ARBA" id="ARBA00008814"/>
    </source>
</evidence>
<comment type="caution">
    <text evidence="4">The sequence shown here is derived from an EMBL/GenBank/DDBJ whole genome shotgun (WGS) entry which is preliminary data.</text>
</comment>
<dbReference type="Pfam" id="PF01497">
    <property type="entry name" value="Peripla_BP_2"/>
    <property type="match status" value="1"/>
</dbReference>
<comment type="similarity">
    <text evidence="1">Belongs to the bacterial solute-binding protein 8 family.</text>
</comment>
<dbReference type="PRINTS" id="PR00476">
    <property type="entry name" value="PHFRCTKINASE"/>
</dbReference>
<dbReference type="InterPro" id="IPR022953">
    <property type="entry name" value="ATP_PFK"/>
</dbReference>
<dbReference type="GO" id="GO:0006002">
    <property type="term" value="P:fructose 6-phosphate metabolic process"/>
    <property type="evidence" value="ECO:0007669"/>
    <property type="project" value="InterPro"/>
</dbReference>
<feature type="domain" description="Fe/B12 periplasmic-binding" evidence="3">
    <location>
        <begin position="63"/>
        <end position="333"/>
    </location>
</feature>
<dbReference type="PANTHER" id="PTHR30535">
    <property type="entry name" value="VITAMIN B12-BINDING PROTEIN"/>
    <property type="match status" value="1"/>
</dbReference>
<dbReference type="InterPro" id="IPR050902">
    <property type="entry name" value="ABC_Transporter_SBP"/>
</dbReference>
<dbReference type="AlphaFoldDB" id="A0A937UN13"/>
<protein>
    <submittedName>
        <fullName evidence="4">ABC transporter substrate-binding protein</fullName>
    </submittedName>
</protein>
<name>A0A937UN13_9ACTN</name>
<dbReference type="Gene3D" id="3.40.50.1980">
    <property type="entry name" value="Nitrogenase molybdenum iron protein domain"/>
    <property type="match status" value="2"/>
</dbReference>
<dbReference type="GO" id="GO:0003872">
    <property type="term" value="F:6-phosphofructokinase activity"/>
    <property type="evidence" value="ECO:0007669"/>
    <property type="project" value="InterPro"/>
</dbReference>
<dbReference type="Proteomes" id="UP000604475">
    <property type="component" value="Unassembled WGS sequence"/>
</dbReference>
<evidence type="ECO:0000256" key="2">
    <source>
        <dbReference type="SAM" id="SignalP"/>
    </source>
</evidence>
<dbReference type="InterPro" id="IPR002491">
    <property type="entry name" value="ABC_transptr_periplasmic_BD"/>
</dbReference>
<evidence type="ECO:0000313" key="4">
    <source>
        <dbReference type="EMBL" id="MBL7629399.1"/>
    </source>
</evidence>
<gene>
    <name evidence="4" type="ORF">I7412_19960</name>
</gene>
<feature type="signal peptide" evidence="2">
    <location>
        <begin position="1"/>
        <end position="23"/>
    </location>
</feature>